<proteinExistence type="predicted"/>
<accession>A0A8X6PN01</accession>
<keyword evidence="2" id="KW-1185">Reference proteome</keyword>
<evidence type="ECO:0000313" key="1">
    <source>
        <dbReference type="EMBL" id="GFT79717.1"/>
    </source>
</evidence>
<gene>
    <name evidence="1" type="ORF">NPIL_656021</name>
</gene>
<name>A0A8X6PN01_NEPPI</name>
<dbReference type="EMBL" id="BMAW01022834">
    <property type="protein sequence ID" value="GFT79717.1"/>
    <property type="molecule type" value="Genomic_DNA"/>
</dbReference>
<dbReference type="AlphaFoldDB" id="A0A8X6PN01"/>
<evidence type="ECO:0000313" key="2">
    <source>
        <dbReference type="Proteomes" id="UP000887013"/>
    </source>
</evidence>
<dbReference type="Proteomes" id="UP000887013">
    <property type="component" value="Unassembled WGS sequence"/>
</dbReference>
<reference evidence="1" key="1">
    <citation type="submission" date="2020-08" db="EMBL/GenBank/DDBJ databases">
        <title>Multicomponent nature underlies the extraordinary mechanical properties of spider dragline silk.</title>
        <authorList>
            <person name="Kono N."/>
            <person name="Nakamura H."/>
            <person name="Mori M."/>
            <person name="Yoshida Y."/>
            <person name="Ohtoshi R."/>
            <person name="Malay A.D."/>
            <person name="Moran D.A.P."/>
            <person name="Tomita M."/>
            <person name="Numata K."/>
            <person name="Arakawa K."/>
        </authorList>
    </citation>
    <scope>NUCLEOTIDE SEQUENCE</scope>
</reference>
<sequence length="95" mass="10652">MGFGNTPYFCLDVGYPTVPVSLAYPIPDSRLGLDTRFITIFTMLAEMGLATIKDSLLYLRNPIIPVSLACSKLSLRSVFDTQFVTSFYNFQISRL</sequence>
<protein>
    <submittedName>
        <fullName evidence="1">Uncharacterized protein</fullName>
    </submittedName>
</protein>
<organism evidence="1 2">
    <name type="scientific">Nephila pilipes</name>
    <name type="common">Giant wood spider</name>
    <name type="synonym">Nephila maculata</name>
    <dbReference type="NCBI Taxonomy" id="299642"/>
    <lineage>
        <taxon>Eukaryota</taxon>
        <taxon>Metazoa</taxon>
        <taxon>Ecdysozoa</taxon>
        <taxon>Arthropoda</taxon>
        <taxon>Chelicerata</taxon>
        <taxon>Arachnida</taxon>
        <taxon>Araneae</taxon>
        <taxon>Araneomorphae</taxon>
        <taxon>Entelegynae</taxon>
        <taxon>Araneoidea</taxon>
        <taxon>Nephilidae</taxon>
        <taxon>Nephila</taxon>
    </lineage>
</organism>
<comment type="caution">
    <text evidence="1">The sequence shown here is derived from an EMBL/GenBank/DDBJ whole genome shotgun (WGS) entry which is preliminary data.</text>
</comment>